<feature type="compositionally biased region" description="Polar residues" evidence="1">
    <location>
        <begin position="1"/>
        <end position="32"/>
    </location>
</feature>
<sequence>MTTQSNQPPSVNPTGYGSNLLEGQNQQTSQVKTPVKRPGMIQPSYDSRSSIGQPVNIINKNPPKKQKNIPYDSENKLQITPIP</sequence>
<proteinExistence type="predicted"/>
<dbReference type="EMBL" id="LAVV01012295">
    <property type="protein sequence ID" value="KNZ46820.1"/>
    <property type="molecule type" value="Genomic_DNA"/>
</dbReference>
<name>A0A0L6UGA6_9BASI</name>
<feature type="region of interest" description="Disordered" evidence="1">
    <location>
        <begin position="1"/>
        <end position="83"/>
    </location>
</feature>
<dbReference type="Proteomes" id="UP000037035">
    <property type="component" value="Unassembled WGS sequence"/>
</dbReference>
<dbReference type="VEuPathDB" id="FungiDB:VP01_6920g1"/>
<evidence type="ECO:0000256" key="1">
    <source>
        <dbReference type="SAM" id="MobiDB-lite"/>
    </source>
</evidence>
<gene>
    <name evidence="2" type="ORF">VP01_6920g1</name>
</gene>
<reference evidence="2 3" key="1">
    <citation type="submission" date="2015-08" db="EMBL/GenBank/DDBJ databases">
        <title>Next Generation Sequencing and Analysis of the Genome of Puccinia sorghi L Schw, the Causal Agent of Maize Common Rust.</title>
        <authorList>
            <person name="Rochi L."/>
            <person name="Burguener G."/>
            <person name="Darino M."/>
            <person name="Turjanski A."/>
            <person name="Kreff E."/>
            <person name="Dieguez M.J."/>
            <person name="Sacco F."/>
        </authorList>
    </citation>
    <scope>NUCLEOTIDE SEQUENCE [LARGE SCALE GENOMIC DNA]</scope>
    <source>
        <strain evidence="2 3">RO10H11247</strain>
    </source>
</reference>
<evidence type="ECO:0000313" key="2">
    <source>
        <dbReference type="EMBL" id="KNZ46820.1"/>
    </source>
</evidence>
<protein>
    <submittedName>
        <fullName evidence="2">Uncharacterized protein</fullName>
    </submittedName>
</protein>
<evidence type="ECO:0000313" key="3">
    <source>
        <dbReference type="Proteomes" id="UP000037035"/>
    </source>
</evidence>
<comment type="caution">
    <text evidence="2">The sequence shown here is derived from an EMBL/GenBank/DDBJ whole genome shotgun (WGS) entry which is preliminary data.</text>
</comment>
<organism evidence="2 3">
    <name type="scientific">Puccinia sorghi</name>
    <dbReference type="NCBI Taxonomy" id="27349"/>
    <lineage>
        <taxon>Eukaryota</taxon>
        <taxon>Fungi</taxon>
        <taxon>Dikarya</taxon>
        <taxon>Basidiomycota</taxon>
        <taxon>Pucciniomycotina</taxon>
        <taxon>Pucciniomycetes</taxon>
        <taxon>Pucciniales</taxon>
        <taxon>Pucciniaceae</taxon>
        <taxon>Puccinia</taxon>
    </lineage>
</organism>
<keyword evidence="3" id="KW-1185">Reference proteome</keyword>
<accession>A0A0L6UGA6</accession>
<dbReference type="AlphaFoldDB" id="A0A0L6UGA6"/>